<name>A0ACC2C791_DIPCM</name>
<organism evidence="1 2">
    <name type="scientific">Diphasiastrum complanatum</name>
    <name type="common">Issler's clubmoss</name>
    <name type="synonym">Lycopodium complanatum</name>
    <dbReference type="NCBI Taxonomy" id="34168"/>
    <lineage>
        <taxon>Eukaryota</taxon>
        <taxon>Viridiplantae</taxon>
        <taxon>Streptophyta</taxon>
        <taxon>Embryophyta</taxon>
        <taxon>Tracheophyta</taxon>
        <taxon>Lycopodiopsida</taxon>
        <taxon>Lycopodiales</taxon>
        <taxon>Lycopodiaceae</taxon>
        <taxon>Lycopodioideae</taxon>
        <taxon>Diphasiastrum</taxon>
    </lineage>
</organism>
<gene>
    <name evidence="1" type="ORF">O6H91_11G024900</name>
</gene>
<comment type="caution">
    <text evidence="1">The sequence shown here is derived from an EMBL/GenBank/DDBJ whole genome shotgun (WGS) entry which is preliminary data.</text>
</comment>
<sequence>MLAVHLAWVIFTLLYAFFPRLHRHSCHPSCSLSKENCRELAALNLNLNISFSNTAKASQDFGHMYHDRPSAVLYASSAQDIVAIVKLAYFSPNHLTIAAKGAGHSIYGQAQALHGIVIEMSSLKGIEVGVHGFGEAAVPFDRRGEGGIEEGNGAEISNGLSVSAWEGDCPMPGSAGRPLDMALRSPTSLNWRSSQVTLLIMVFIFVNAFSVNGFMAVYVSLLFVVTNDFLSFDD</sequence>
<accession>A0ACC2C791</accession>
<evidence type="ECO:0000313" key="2">
    <source>
        <dbReference type="Proteomes" id="UP001162992"/>
    </source>
</evidence>
<dbReference type="Proteomes" id="UP001162992">
    <property type="component" value="Chromosome 11"/>
</dbReference>
<proteinExistence type="predicted"/>
<dbReference type="EMBL" id="CM055102">
    <property type="protein sequence ID" value="KAJ7537859.1"/>
    <property type="molecule type" value="Genomic_DNA"/>
</dbReference>
<protein>
    <submittedName>
        <fullName evidence="1">Uncharacterized protein</fullName>
    </submittedName>
</protein>
<keyword evidence="2" id="KW-1185">Reference proteome</keyword>
<evidence type="ECO:0000313" key="1">
    <source>
        <dbReference type="EMBL" id="KAJ7537859.1"/>
    </source>
</evidence>
<reference evidence="2" key="1">
    <citation type="journal article" date="2024" name="Proc. Natl. Acad. Sci. U.S.A.">
        <title>Extraordinary preservation of gene collinearity over three hundred million years revealed in homosporous lycophytes.</title>
        <authorList>
            <person name="Li C."/>
            <person name="Wickell D."/>
            <person name="Kuo L.Y."/>
            <person name="Chen X."/>
            <person name="Nie B."/>
            <person name="Liao X."/>
            <person name="Peng D."/>
            <person name="Ji J."/>
            <person name="Jenkins J."/>
            <person name="Williams M."/>
            <person name="Shu S."/>
            <person name="Plott C."/>
            <person name="Barry K."/>
            <person name="Rajasekar S."/>
            <person name="Grimwood J."/>
            <person name="Han X."/>
            <person name="Sun S."/>
            <person name="Hou Z."/>
            <person name="He W."/>
            <person name="Dai G."/>
            <person name="Sun C."/>
            <person name="Schmutz J."/>
            <person name="Leebens-Mack J.H."/>
            <person name="Li F.W."/>
            <person name="Wang L."/>
        </authorList>
    </citation>
    <scope>NUCLEOTIDE SEQUENCE [LARGE SCALE GENOMIC DNA]</scope>
    <source>
        <strain evidence="2">cv. PW_Plant_1</strain>
    </source>
</reference>